<dbReference type="OrthoDB" id="9814548at2"/>
<evidence type="ECO:0000256" key="3">
    <source>
        <dbReference type="ARBA" id="ARBA00022729"/>
    </source>
</evidence>
<dbReference type="AlphaFoldDB" id="A0A316AQA0"/>
<evidence type="ECO:0000256" key="2">
    <source>
        <dbReference type="ARBA" id="ARBA00006577"/>
    </source>
</evidence>
<dbReference type="PROSITE" id="PS50059">
    <property type="entry name" value="FKBP_PPIASE"/>
    <property type="match status" value="1"/>
</dbReference>
<keyword evidence="3 8" id="KW-0732">Signal</keyword>
<dbReference type="Gene3D" id="3.10.50.40">
    <property type="match status" value="1"/>
</dbReference>
<evidence type="ECO:0000256" key="4">
    <source>
        <dbReference type="ARBA" id="ARBA00023110"/>
    </source>
</evidence>
<dbReference type="Gene3D" id="1.10.287.460">
    <property type="entry name" value="Peptidyl-prolyl cis-trans isomerase, FKBP-type, N-terminal domain"/>
    <property type="match status" value="1"/>
</dbReference>
<comment type="similarity">
    <text evidence="2 7">Belongs to the FKBP-type PPIase family.</text>
</comment>
<reference evidence="10 11" key="1">
    <citation type="submission" date="2018-03" db="EMBL/GenBank/DDBJ databases">
        <title>Genomic Encyclopedia of Archaeal and Bacterial Type Strains, Phase II (KMG-II): from individual species to whole genera.</title>
        <authorList>
            <person name="Goeker M."/>
        </authorList>
    </citation>
    <scope>NUCLEOTIDE SEQUENCE [LARGE SCALE GENOMIC DNA]</scope>
    <source>
        <strain evidence="10 11">DSM 100346</strain>
    </source>
</reference>
<evidence type="ECO:0000259" key="9">
    <source>
        <dbReference type="PROSITE" id="PS50059"/>
    </source>
</evidence>
<dbReference type="InterPro" id="IPR000774">
    <property type="entry name" value="PPIase_FKBP_N"/>
</dbReference>
<keyword evidence="5 6" id="KW-0413">Isomerase</keyword>
<dbReference type="Proteomes" id="UP000245880">
    <property type="component" value="Unassembled WGS sequence"/>
</dbReference>
<dbReference type="GO" id="GO:0003755">
    <property type="term" value="F:peptidyl-prolyl cis-trans isomerase activity"/>
    <property type="evidence" value="ECO:0007669"/>
    <property type="project" value="UniProtKB-UniRule"/>
</dbReference>
<keyword evidence="4 6" id="KW-0697">Rotamase</keyword>
<accession>A0A316AQA0</accession>
<feature type="domain" description="PPIase FKBP-type" evidence="9">
    <location>
        <begin position="162"/>
        <end position="248"/>
    </location>
</feature>
<evidence type="ECO:0000256" key="5">
    <source>
        <dbReference type="ARBA" id="ARBA00023235"/>
    </source>
</evidence>
<dbReference type="InterPro" id="IPR036944">
    <property type="entry name" value="PPIase_FKBP_N_sf"/>
</dbReference>
<organism evidence="10 11">
    <name type="scientific">Dyadobacter jejuensis</name>
    <dbReference type="NCBI Taxonomy" id="1082580"/>
    <lineage>
        <taxon>Bacteria</taxon>
        <taxon>Pseudomonadati</taxon>
        <taxon>Bacteroidota</taxon>
        <taxon>Cytophagia</taxon>
        <taxon>Cytophagales</taxon>
        <taxon>Spirosomataceae</taxon>
        <taxon>Dyadobacter</taxon>
    </lineage>
</organism>
<sequence>MYKLEKSLLAAALFSALAVTPSFAQGTKKAAPSAASKSTHATKAPVATNVLKNTTDSLSAAIGVSFSNSVSSQGIDDLNVDVLVQEIRKSLKGDSTIFTSESANAFIGQYFQNLMEKKGAAVKIAGEEFLAQNAKKDSVHTTESGLQYKVLKAGTGPKPVVTDKVKAHYHGTLIDGTVFDSSVERGEPIEIPVSGVIKGWTEALQLMPVGSKWQLYIPYDLAYGERQAGPQIPAYSALVFDVELLSIIEQEKPAEKETLKEVK</sequence>
<keyword evidence="11" id="KW-1185">Reference proteome</keyword>
<evidence type="ECO:0000256" key="7">
    <source>
        <dbReference type="RuleBase" id="RU003915"/>
    </source>
</evidence>
<dbReference type="EC" id="5.2.1.8" evidence="7"/>
<evidence type="ECO:0000313" key="10">
    <source>
        <dbReference type="EMBL" id="PWJ59439.1"/>
    </source>
</evidence>
<dbReference type="EMBL" id="QGDT01000002">
    <property type="protein sequence ID" value="PWJ59439.1"/>
    <property type="molecule type" value="Genomic_DNA"/>
</dbReference>
<dbReference type="GO" id="GO:0006457">
    <property type="term" value="P:protein folding"/>
    <property type="evidence" value="ECO:0007669"/>
    <property type="project" value="InterPro"/>
</dbReference>
<dbReference type="Pfam" id="PF01346">
    <property type="entry name" value="FKBP_N"/>
    <property type="match status" value="1"/>
</dbReference>
<dbReference type="PANTHER" id="PTHR43811:SF23">
    <property type="entry name" value="FKBP-TYPE 22 KDA PEPTIDYL-PROLYL CIS-TRANS ISOMERASE"/>
    <property type="match status" value="1"/>
</dbReference>
<dbReference type="Pfam" id="PF00254">
    <property type="entry name" value="FKBP_C"/>
    <property type="match status" value="1"/>
</dbReference>
<feature type="chain" id="PRO_5016370747" description="Peptidyl-prolyl cis-trans isomerase" evidence="8">
    <location>
        <begin position="25"/>
        <end position="263"/>
    </location>
</feature>
<dbReference type="SUPFAM" id="SSF54534">
    <property type="entry name" value="FKBP-like"/>
    <property type="match status" value="1"/>
</dbReference>
<dbReference type="InterPro" id="IPR046357">
    <property type="entry name" value="PPIase_dom_sf"/>
</dbReference>
<gene>
    <name evidence="10" type="ORF">CLV98_102272</name>
</gene>
<protein>
    <recommendedName>
        <fullName evidence="7">Peptidyl-prolyl cis-trans isomerase</fullName>
        <ecNumber evidence="7">5.2.1.8</ecNumber>
    </recommendedName>
</protein>
<dbReference type="RefSeq" id="WP_109673316.1">
    <property type="nucleotide sequence ID" value="NZ_QGDT01000002.1"/>
</dbReference>
<comment type="caution">
    <text evidence="10">The sequence shown here is derived from an EMBL/GenBank/DDBJ whole genome shotgun (WGS) entry which is preliminary data.</text>
</comment>
<dbReference type="NCBIfam" id="NF008602">
    <property type="entry name" value="PRK11570.1"/>
    <property type="match status" value="1"/>
</dbReference>
<evidence type="ECO:0000256" key="6">
    <source>
        <dbReference type="PROSITE-ProRule" id="PRU00277"/>
    </source>
</evidence>
<comment type="catalytic activity">
    <reaction evidence="1 6 7">
        <text>[protein]-peptidylproline (omega=180) = [protein]-peptidylproline (omega=0)</text>
        <dbReference type="Rhea" id="RHEA:16237"/>
        <dbReference type="Rhea" id="RHEA-COMP:10747"/>
        <dbReference type="Rhea" id="RHEA-COMP:10748"/>
        <dbReference type="ChEBI" id="CHEBI:83833"/>
        <dbReference type="ChEBI" id="CHEBI:83834"/>
        <dbReference type="EC" id="5.2.1.8"/>
    </reaction>
</comment>
<dbReference type="InterPro" id="IPR001179">
    <property type="entry name" value="PPIase_FKBP_dom"/>
</dbReference>
<name>A0A316AQA0_9BACT</name>
<dbReference type="FunFam" id="3.10.50.40:FF:000045">
    <property type="entry name" value="Peptidyl-prolyl cis-trans isomerase"/>
    <property type="match status" value="1"/>
</dbReference>
<proteinExistence type="inferred from homology"/>
<dbReference type="PANTHER" id="PTHR43811">
    <property type="entry name" value="FKBP-TYPE PEPTIDYL-PROLYL CIS-TRANS ISOMERASE FKPA"/>
    <property type="match status" value="1"/>
</dbReference>
<evidence type="ECO:0000256" key="8">
    <source>
        <dbReference type="SAM" id="SignalP"/>
    </source>
</evidence>
<evidence type="ECO:0000313" key="11">
    <source>
        <dbReference type="Proteomes" id="UP000245880"/>
    </source>
</evidence>
<feature type="signal peptide" evidence="8">
    <location>
        <begin position="1"/>
        <end position="24"/>
    </location>
</feature>
<evidence type="ECO:0000256" key="1">
    <source>
        <dbReference type="ARBA" id="ARBA00000971"/>
    </source>
</evidence>